<feature type="domain" description="GGDEF" evidence="5">
    <location>
        <begin position="339"/>
        <end position="474"/>
    </location>
</feature>
<reference evidence="6 7" key="1">
    <citation type="submission" date="2020-08" db="EMBL/GenBank/DDBJ databases">
        <title>Functional genomics of gut bacteria from endangered species of beetles.</title>
        <authorList>
            <person name="Carlos-Shanley C."/>
        </authorList>
    </citation>
    <scope>NUCLEOTIDE SEQUENCE [LARGE SCALE GENOMIC DNA]</scope>
    <source>
        <strain evidence="6 7">S00224</strain>
    </source>
</reference>
<dbReference type="InterPro" id="IPR000700">
    <property type="entry name" value="PAS-assoc_C"/>
</dbReference>
<feature type="domain" description="PAS" evidence="3">
    <location>
        <begin position="23"/>
        <end position="67"/>
    </location>
</feature>
<evidence type="ECO:0000313" key="6">
    <source>
        <dbReference type="EMBL" id="MBB4839890.1"/>
    </source>
</evidence>
<evidence type="ECO:0000256" key="1">
    <source>
        <dbReference type="ARBA" id="ARBA00012528"/>
    </source>
</evidence>
<dbReference type="PANTHER" id="PTHR45138:SF9">
    <property type="entry name" value="DIGUANYLATE CYCLASE DGCM-RELATED"/>
    <property type="match status" value="1"/>
</dbReference>
<dbReference type="CDD" id="cd01949">
    <property type="entry name" value="GGDEF"/>
    <property type="match status" value="1"/>
</dbReference>
<organism evidence="6 7">
    <name type="scientific">Sphingomonas kyeonggiensis</name>
    <dbReference type="NCBI Taxonomy" id="1268553"/>
    <lineage>
        <taxon>Bacteria</taxon>
        <taxon>Pseudomonadati</taxon>
        <taxon>Pseudomonadota</taxon>
        <taxon>Alphaproteobacteria</taxon>
        <taxon>Sphingomonadales</taxon>
        <taxon>Sphingomonadaceae</taxon>
        <taxon>Sphingomonas</taxon>
    </lineage>
</organism>
<dbReference type="InterPro" id="IPR013656">
    <property type="entry name" value="PAS_4"/>
</dbReference>
<proteinExistence type="predicted"/>
<protein>
    <recommendedName>
        <fullName evidence="1">diguanylate cyclase</fullName>
        <ecNumber evidence="1">2.7.7.65</ecNumber>
    </recommendedName>
</protein>
<keyword evidence="7" id="KW-1185">Reference proteome</keyword>
<feature type="domain" description="PAC" evidence="4">
    <location>
        <begin position="230"/>
        <end position="282"/>
    </location>
</feature>
<dbReference type="GO" id="GO:0052621">
    <property type="term" value="F:diguanylate cyclase activity"/>
    <property type="evidence" value="ECO:0007669"/>
    <property type="project" value="UniProtKB-EC"/>
</dbReference>
<comment type="catalytic activity">
    <reaction evidence="2">
        <text>2 GTP = 3',3'-c-di-GMP + 2 diphosphate</text>
        <dbReference type="Rhea" id="RHEA:24898"/>
        <dbReference type="ChEBI" id="CHEBI:33019"/>
        <dbReference type="ChEBI" id="CHEBI:37565"/>
        <dbReference type="ChEBI" id="CHEBI:58805"/>
        <dbReference type="EC" id="2.7.7.65"/>
    </reaction>
</comment>
<dbReference type="Pfam" id="PF08448">
    <property type="entry name" value="PAS_4"/>
    <property type="match status" value="1"/>
</dbReference>
<sequence length="474" mass="51748">MRVAQGLMGAHPLEIVPDMPAIGADSLRILIEGSPDGFLVHDVTGRILDVNDRFCRDLGYSRAELTGLTVDEISCGRTPAANARLWAAAAPGAAATLSQIVVRKDRTTYPAEVRLACQMVAGRKLFMAFVRNLGFPASPRVTSPGISTRDRAREAQSVHGKLRAVMDSADDVIAFQDRLGRCRMLNRSAEALAGLPREEILGRNAIEIFGDAIGMRLRAGEEQVLSTGICSVTEEVFRVDGGERIFLITRSPHRNERGEIDGLVSIARDVTDLRERARLVEARLTQANLSLEEEKLALSRRTAELGRQAGEDALTGIANRRRFDEALKRACLHAARTGQPLALAMVDVDFFKLYNDCYGHVRGDAALKRVADILADAARRPYDLAARYGGEEFMLLLPGTDQPRRLLEDIATELARARLPHAASPISPFVTMSCGCVVVTDPGAIAPADIIGESDKALYRAKKEGRDRVVVTRF</sequence>
<dbReference type="PANTHER" id="PTHR45138">
    <property type="entry name" value="REGULATORY COMPONENTS OF SENSORY TRANSDUCTION SYSTEM"/>
    <property type="match status" value="1"/>
</dbReference>
<dbReference type="InterPro" id="IPR000014">
    <property type="entry name" value="PAS"/>
</dbReference>
<dbReference type="NCBIfam" id="TIGR00229">
    <property type="entry name" value="sensory_box"/>
    <property type="match status" value="2"/>
</dbReference>
<dbReference type="PROSITE" id="PS50112">
    <property type="entry name" value="PAS"/>
    <property type="match status" value="2"/>
</dbReference>
<evidence type="ECO:0000256" key="2">
    <source>
        <dbReference type="ARBA" id="ARBA00034247"/>
    </source>
</evidence>
<dbReference type="EMBL" id="JACHLN010000003">
    <property type="protein sequence ID" value="MBB4839890.1"/>
    <property type="molecule type" value="Genomic_DNA"/>
</dbReference>
<evidence type="ECO:0000259" key="4">
    <source>
        <dbReference type="PROSITE" id="PS50113"/>
    </source>
</evidence>
<dbReference type="Pfam" id="PF00990">
    <property type="entry name" value="GGDEF"/>
    <property type="match status" value="1"/>
</dbReference>
<dbReference type="FunFam" id="3.30.70.270:FF:000001">
    <property type="entry name" value="Diguanylate cyclase domain protein"/>
    <property type="match status" value="1"/>
</dbReference>
<gene>
    <name evidence="6" type="ORF">HNP52_002982</name>
</gene>
<dbReference type="SMART" id="SM00091">
    <property type="entry name" value="PAS"/>
    <property type="match status" value="2"/>
</dbReference>
<dbReference type="RefSeq" id="WP_184168421.1">
    <property type="nucleotide sequence ID" value="NZ_JACHLN010000003.1"/>
</dbReference>
<evidence type="ECO:0000259" key="3">
    <source>
        <dbReference type="PROSITE" id="PS50112"/>
    </source>
</evidence>
<evidence type="ECO:0000259" key="5">
    <source>
        <dbReference type="PROSITE" id="PS50887"/>
    </source>
</evidence>
<dbReference type="EC" id="2.7.7.65" evidence="1"/>
<dbReference type="InterPro" id="IPR000160">
    <property type="entry name" value="GGDEF_dom"/>
</dbReference>
<dbReference type="Gene3D" id="3.30.70.270">
    <property type="match status" value="1"/>
</dbReference>
<dbReference type="PROSITE" id="PS50113">
    <property type="entry name" value="PAC"/>
    <property type="match status" value="1"/>
</dbReference>
<dbReference type="Pfam" id="PF13426">
    <property type="entry name" value="PAS_9"/>
    <property type="match status" value="1"/>
</dbReference>
<dbReference type="GO" id="GO:0005886">
    <property type="term" value="C:plasma membrane"/>
    <property type="evidence" value="ECO:0007669"/>
    <property type="project" value="TreeGrafter"/>
</dbReference>
<dbReference type="Gene3D" id="3.30.450.20">
    <property type="entry name" value="PAS domain"/>
    <property type="match status" value="2"/>
</dbReference>
<dbReference type="GO" id="GO:0043709">
    <property type="term" value="P:cell adhesion involved in single-species biofilm formation"/>
    <property type="evidence" value="ECO:0007669"/>
    <property type="project" value="TreeGrafter"/>
</dbReference>
<name>A0A7W7K3W8_9SPHN</name>
<dbReference type="CDD" id="cd00130">
    <property type="entry name" value="PAS"/>
    <property type="match status" value="2"/>
</dbReference>
<dbReference type="InterPro" id="IPR050469">
    <property type="entry name" value="Diguanylate_Cyclase"/>
</dbReference>
<dbReference type="Proteomes" id="UP000575241">
    <property type="component" value="Unassembled WGS sequence"/>
</dbReference>
<dbReference type="NCBIfam" id="TIGR00254">
    <property type="entry name" value="GGDEF"/>
    <property type="match status" value="1"/>
</dbReference>
<dbReference type="SUPFAM" id="SSF55073">
    <property type="entry name" value="Nucleotide cyclase"/>
    <property type="match status" value="1"/>
</dbReference>
<dbReference type="PROSITE" id="PS50887">
    <property type="entry name" value="GGDEF"/>
    <property type="match status" value="1"/>
</dbReference>
<dbReference type="GO" id="GO:1902201">
    <property type="term" value="P:negative regulation of bacterial-type flagellum-dependent cell motility"/>
    <property type="evidence" value="ECO:0007669"/>
    <property type="project" value="TreeGrafter"/>
</dbReference>
<dbReference type="InterPro" id="IPR043128">
    <property type="entry name" value="Rev_trsase/Diguanyl_cyclase"/>
</dbReference>
<accession>A0A7W7K3W8</accession>
<dbReference type="SMART" id="SM00267">
    <property type="entry name" value="GGDEF"/>
    <property type="match status" value="1"/>
</dbReference>
<dbReference type="InterPro" id="IPR035965">
    <property type="entry name" value="PAS-like_dom_sf"/>
</dbReference>
<feature type="domain" description="PAS" evidence="3">
    <location>
        <begin position="158"/>
        <end position="206"/>
    </location>
</feature>
<dbReference type="InterPro" id="IPR029787">
    <property type="entry name" value="Nucleotide_cyclase"/>
</dbReference>
<evidence type="ECO:0000313" key="7">
    <source>
        <dbReference type="Proteomes" id="UP000575241"/>
    </source>
</evidence>
<dbReference type="SUPFAM" id="SSF55785">
    <property type="entry name" value="PYP-like sensor domain (PAS domain)"/>
    <property type="match status" value="2"/>
</dbReference>
<comment type="caution">
    <text evidence="6">The sequence shown here is derived from an EMBL/GenBank/DDBJ whole genome shotgun (WGS) entry which is preliminary data.</text>
</comment>
<dbReference type="AlphaFoldDB" id="A0A7W7K3W8"/>